<dbReference type="InterPro" id="IPR025164">
    <property type="entry name" value="Toastrack_DUF4097"/>
</dbReference>
<evidence type="ECO:0000256" key="1">
    <source>
        <dbReference type="SAM" id="MobiDB-lite"/>
    </source>
</evidence>
<evidence type="ECO:0000313" key="5">
    <source>
        <dbReference type="Proteomes" id="UP000540685"/>
    </source>
</evidence>
<keyword evidence="5" id="KW-1185">Reference proteome</keyword>
<gene>
    <name evidence="4" type="ORF">F4562_001797</name>
</gene>
<feature type="signal peptide" evidence="2">
    <location>
        <begin position="1"/>
        <end position="19"/>
    </location>
</feature>
<feature type="region of interest" description="Disordered" evidence="1">
    <location>
        <begin position="194"/>
        <end position="228"/>
    </location>
</feature>
<sequence length="228" mass="23925">MKKNLLVAGALLGSVSVLSGCQFGLDFREREQDVISYDVTDKVTVLDVDSGAGDIVVTESNRSGVHVTETIHWRGKRPVTAHLVDGDRLNLHYRCDGSDCSVDYRVEIPPGLAATLNSGSGTLTLRDLSGEVTAVSGSGDIDASGLRARRFRAEAGSGDVEAGFKETPDHVEVETGSGEATAYLPGGKYDVTLETGSGDKTVQVTDDPSSPRKITLRTGSGDAGVLLS</sequence>
<dbReference type="Proteomes" id="UP000540685">
    <property type="component" value="Unassembled WGS sequence"/>
</dbReference>
<dbReference type="AlphaFoldDB" id="A0A7W9IE20"/>
<name>A0A7W9IE20_9ACTN</name>
<evidence type="ECO:0000313" key="4">
    <source>
        <dbReference type="EMBL" id="MBB5818735.1"/>
    </source>
</evidence>
<dbReference type="EMBL" id="JACHMP010000001">
    <property type="protein sequence ID" value="MBB5818735.1"/>
    <property type="molecule type" value="Genomic_DNA"/>
</dbReference>
<organism evidence="4 5">
    <name type="scientific">Streptosporangium becharense</name>
    <dbReference type="NCBI Taxonomy" id="1816182"/>
    <lineage>
        <taxon>Bacteria</taxon>
        <taxon>Bacillati</taxon>
        <taxon>Actinomycetota</taxon>
        <taxon>Actinomycetes</taxon>
        <taxon>Streptosporangiales</taxon>
        <taxon>Streptosporangiaceae</taxon>
        <taxon>Streptosporangium</taxon>
    </lineage>
</organism>
<accession>A0A7W9IE20</accession>
<dbReference type="Gene3D" id="2.160.20.120">
    <property type="match status" value="1"/>
</dbReference>
<proteinExistence type="predicted"/>
<dbReference type="RefSeq" id="WP_184542464.1">
    <property type="nucleotide sequence ID" value="NZ_JACHMP010000001.1"/>
</dbReference>
<dbReference type="Pfam" id="PF13349">
    <property type="entry name" value="DUF4097"/>
    <property type="match status" value="1"/>
</dbReference>
<comment type="caution">
    <text evidence="4">The sequence shown here is derived from an EMBL/GenBank/DDBJ whole genome shotgun (WGS) entry which is preliminary data.</text>
</comment>
<feature type="compositionally biased region" description="Polar residues" evidence="1">
    <location>
        <begin position="194"/>
        <end position="208"/>
    </location>
</feature>
<evidence type="ECO:0000256" key="2">
    <source>
        <dbReference type="SAM" id="SignalP"/>
    </source>
</evidence>
<feature type="chain" id="PRO_5038372079" description="DUF4097 domain-containing protein" evidence="2">
    <location>
        <begin position="20"/>
        <end position="228"/>
    </location>
</feature>
<feature type="domain" description="DUF4097" evidence="3">
    <location>
        <begin position="114"/>
        <end position="222"/>
    </location>
</feature>
<keyword evidence="2" id="KW-0732">Signal</keyword>
<dbReference type="PROSITE" id="PS51257">
    <property type="entry name" value="PROKAR_LIPOPROTEIN"/>
    <property type="match status" value="1"/>
</dbReference>
<reference evidence="4 5" key="1">
    <citation type="submission" date="2020-08" db="EMBL/GenBank/DDBJ databases">
        <title>Sequencing the genomes of 1000 actinobacteria strains.</title>
        <authorList>
            <person name="Klenk H.-P."/>
        </authorList>
    </citation>
    <scope>NUCLEOTIDE SEQUENCE [LARGE SCALE GENOMIC DNA]</scope>
    <source>
        <strain evidence="4 5">DSM 46887</strain>
    </source>
</reference>
<evidence type="ECO:0000259" key="3">
    <source>
        <dbReference type="Pfam" id="PF13349"/>
    </source>
</evidence>
<protein>
    <recommendedName>
        <fullName evidence="3">DUF4097 domain-containing protein</fullName>
    </recommendedName>
</protein>